<name>A0AAP0L0S0_9MAGN</name>
<protein>
    <recommendedName>
        <fullName evidence="4">Histone H2A</fullName>
    </recommendedName>
</protein>
<comment type="caution">
    <text evidence="2">The sequence shown here is derived from an EMBL/GenBank/DDBJ whole genome shotgun (WGS) entry which is preliminary data.</text>
</comment>
<dbReference type="GO" id="GO:0000786">
    <property type="term" value="C:nucleosome"/>
    <property type="evidence" value="ECO:0007669"/>
    <property type="project" value="InterPro"/>
</dbReference>
<gene>
    <name evidence="2" type="ORF">Syun_003229</name>
</gene>
<dbReference type="InterPro" id="IPR002119">
    <property type="entry name" value="Histone_H2A"/>
</dbReference>
<accession>A0AAP0L0S0</accession>
<evidence type="ECO:0000313" key="2">
    <source>
        <dbReference type="EMBL" id="KAK9162327.1"/>
    </source>
</evidence>
<dbReference type="EMBL" id="JBBNAF010000002">
    <property type="protein sequence ID" value="KAK9162327.1"/>
    <property type="molecule type" value="Genomic_DNA"/>
</dbReference>
<dbReference type="InterPro" id="IPR009072">
    <property type="entry name" value="Histone-fold"/>
</dbReference>
<keyword evidence="1" id="KW-1133">Transmembrane helix</keyword>
<evidence type="ECO:0000256" key="1">
    <source>
        <dbReference type="SAM" id="Phobius"/>
    </source>
</evidence>
<reference evidence="2 3" key="1">
    <citation type="submission" date="2024-01" db="EMBL/GenBank/DDBJ databases">
        <title>Genome assemblies of Stephania.</title>
        <authorList>
            <person name="Yang L."/>
        </authorList>
    </citation>
    <scope>NUCLEOTIDE SEQUENCE [LARGE SCALE GENOMIC DNA]</scope>
    <source>
        <strain evidence="2">YNDBR</strain>
        <tissue evidence="2">Leaf</tissue>
    </source>
</reference>
<dbReference type="PRINTS" id="PR00620">
    <property type="entry name" value="HISTONEH2A"/>
</dbReference>
<dbReference type="GO" id="GO:0030527">
    <property type="term" value="F:structural constituent of chromatin"/>
    <property type="evidence" value="ECO:0007669"/>
    <property type="project" value="InterPro"/>
</dbReference>
<feature type="transmembrane region" description="Helical" evidence="1">
    <location>
        <begin position="20"/>
        <end position="43"/>
    </location>
</feature>
<dbReference type="Proteomes" id="UP001420932">
    <property type="component" value="Unassembled WGS sequence"/>
</dbReference>
<organism evidence="2 3">
    <name type="scientific">Stephania yunnanensis</name>
    <dbReference type="NCBI Taxonomy" id="152371"/>
    <lineage>
        <taxon>Eukaryota</taxon>
        <taxon>Viridiplantae</taxon>
        <taxon>Streptophyta</taxon>
        <taxon>Embryophyta</taxon>
        <taxon>Tracheophyta</taxon>
        <taxon>Spermatophyta</taxon>
        <taxon>Magnoliopsida</taxon>
        <taxon>Ranunculales</taxon>
        <taxon>Menispermaceae</taxon>
        <taxon>Menispermoideae</taxon>
        <taxon>Cissampelideae</taxon>
        <taxon>Stephania</taxon>
    </lineage>
</organism>
<dbReference type="SUPFAM" id="SSF47113">
    <property type="entry name" value="Histone-fold"/>
    <property type="match status" value="1"/>
</dbReference>
<dbReference type="GO" id="GO:0003677">
    <property type="term" value="F:DNA binding"/>
    <property type="evidence" value="ECO:0007669"/>
    <property type="project" value="InterPro"/>
</dbReference>
<proteinExistence type="predicted"/>
<dbReference type="Gene3D" id="1.10.20.10">
    <property type="entry name" value="Histone, subunit A"/>
    <property type="match status" value="1"/>
</dbReference>
<keyword evidence="3" id="KW-1185">Reference proteome</keyword>
<evidence type="ECO:0000313" key="3">
    <source>
        <dbReference type="Proteomes" id="UP001420932"/>
    </source>
</evidence>
<dbReference type="GO" id="GO:0046982">
    <property type="term" value="F:protein heterodimerization activity"/>
    <property type="evidence" value="ECO:0007669"/>
    <property type="project" value="InterPro"/>
</dbReference>
<dbReference type="AlphaFoldDB" id="A0AAP0L0S0"/>
<dbReference type="PANTHER" id="PTHR23430">
    <property type="entry name" value="HISTONE H2A"/>
    <property type="match status" value="1"/>
</dbReference>
<sequence length="123" mass="13801">MLALLFTWQPCLNTWPPRISLFVFVILGSFEMVNAYAVLELAGNAMRDNKKTRVVPRHIRLAVRNDEELGKLLGACDDCERWSHAQHSQPLLAKKTGGGASNRYPCFPNGINKPSYNVGFALR</sequence>
<keyword evidence="1" id="KW-0812">Transmembrane</keyword>
<evidence type="ECO:0008006" key="4">
    <source>
        <dbReference type="Google" id="ProtNLM"/>
    </source>
</evidence>
<keyword evidence="1" id="KW-0472">Membrane</keyword>